<evidence type="ECO:0000313" key="11">
    <source>
        <dbReference type="EMBL" id="QDU38835.1"/>
    </source>
</evidence>
<dbReference type="GO" id="GO:0033281">
    <property type="term" value="C:TAT protein transport complex"/>
    <property type="evidence" value="ECO:0007669"/>
    <property type="project" value="UniProtKB-UniRule"/>
</dbReference>
<evidence type="ECO:0000256" key="2">
    <source>
        <dbReference type="ARBA" id="ARBA00022448"/>
    </source>
</evidence>
<dbReference type="PANTHER" id="PTHR42982">
    <property type="entry name" value="SEC-INDEPENDENT PROTEIN TRANSLOCASE PROTEIN TATA"/>
    <property type="match status" value="1"/>
</dbReference>
<evidence type="ECO:0000256" key="1">
    <source>
        <dbReference type="ARBA" id="ARBA00004162"/>
    </source>
</evidence>
<evidence type="ECO:0000313" key="12">
    <source>
        <dbReference type="Proteomes" id="UP000320496"/>
    </source>
</evidence>
<dbReference type="NCBIfam" id="TIGR01411">
    <property type="entry name" value="tatAE"/>
    <property type="match status" value="1"/>
</dbReference>
<dbReference type="GO" id="GO:0008320">
    <property type="term" value="F:protein transmembrane transporter activity"/>
    <property type="evidence" value="ECO:0007669"/>
    <property type="project" value="UniProtKB-UniRule"/>
</dbReference>
<dbReference type="Gene3D" id="1.20.5.3310">
    <property type="match status" value="1"/>
</dbReference>
<sequence length="67" mass="7618">MIFGFLTPGPYQLIILAIIVLLLFGKRLPDTMRSLGRSITEFKKGVKEGEDEIAEDRNLDEQDKHAE</sequence>
<evidence type="ECO:0000256" key="5">
    <source>
        <dbReference type="ARBA" id="ARBA00022927"/>
    </source>
</evidence>
<keyword evidence="6 9" id="KW-1133">Transmembrane helix</keyword>
<dbReference type="PANTHER" id="PTHR42982:SF1">
    <property type="entry name" value="SEC-INDEPENDENT PROTEIN TRANSLOCASE PROTEIN TATA"/>
    <property type="match status" value="1"/>
</dbReference>
<evidence type="ECO:0000256" key="10">
    <source>
        <dbReference type="SAM" id="MobiDB-lite"/>
    </source>
</evidence>
<dbReference type="KEGG" id="mri:Mal4_31650"/>
<keyword evidence="2 9" id="KW-0813">Transport</keyword>
<evidence type="ECO:0000256" key="7">
    <source>
        <dbReference type="ARBA" id="ARBA00023010"/>
    </source>
</evidence>
<accession>A0A517Z8N8</accession>
<dbReference type="InterPro" id="IPR003369">
    <property type="entry name" value="TatA/B/E"/>
</dbReference>
<comment type="subcellular location">
    <subcellularLocation>
        <location evidence="1 9">Cell membrane</location>
        <topology evidence="1 9">Single-pass membrane protein</topology>
    </subcellularLocation>
</comment>
<feature type="compositionally biased region" description="Basic and acidic residues" evidence="10">
    <location>
        <begin position="55"/>
        <end position="67"/>
    </location>
</feature>
<keyword evidence="4 9" id="KW-0812">Transmembrane</keyword>
<evidence type="ECO:0000256" key="9">
    <source>
        <dbReference type="HAMAP-Rule" id="MF_00236"/>
    </source>
</evidence>
<dbReference type="HAMAP" id="MF_00236">
    <property type="entry name" value="TatA_E"/>
    <property type="match status" value="1"/>
</dbReference>
<proteinExistence type="inferred from homology"/>
<dbReference type="AlphaFoldDB" id="A0A517Z8N8"/>
<keyword evidence="7 9" id="KW-0811">Translocation</keyword>
<comment type="subunit">
    <text evidence="9">Forms a complex with TatC.</text>
</comment>
<evidence type="ECO:0000256" key="3">
    <source>
        <dbReference type="ARBA" id="ARBA00022475"/>
    </source>
</evidence>
<dbReference type="InterPro" id="IPR006312">
    <property type="entry name" value="TatA/E"/>
</dbReference>
<evidence type="ECO:0000256" key="8">
    <source>
        <dbReference type="ARBA" id="ARBA00023136"/>
    </source>
</evidence>
<keyword evidence="8 9" id="KW-0472">Membrane</keyword>
<feature type="region of interest" description="Disordered" evidence="10">
    <location>
        <begin position="47"/>
        <end position="67"/>
    </location>
</feature>
<dbReference type="GO" id="GO:0043953">
    <property type="term" value="P:protein transport by the Tat complex"/>
    <property type="evidence" value="ECO:0007669"/>
    <property type="project" value="UniProtKB-UniRule"/>
</dbReference>
<keyword evidence="5 9" id="KW-0653">Protein transport</keyword>
<evidence type="ECO:0000256" key="6">
    <source>
        <dbReference type="ARBA" id="ARBA00022989"/>
    </source>
</evidence>
<reference evidence="11 12" key="1">
    <citation type="submission" date="2019-02" db="EMBL/GenBank/DDBJ databases">
        <title>Deep-cultivation of Planctomycetes and their phenomic and genomic characterization uncovers novel biology.</title>
        <authorList>
            <person name="Wiegand S."/>
            <person name="Jogler M."/>
            <person name="Boedeker C."/>
            <person name="Pinto D."/>
            <person name="Vollmers J."/>
            <person name="Rivas-Marin E."/>
            <person name="Kohn T."/>
            <person name="Peeters S.H."/>
            <person name="Heuer A."/>
            <person name="Rast P."/>
            <person name="Oberbeckmann S."/>
            <person name="Bunk B."/>
            <person name="Jeske O."/>
            <person name="Meyerdierks A."/>
            <person name="Storesund J.E."/>
            <person name="Kallscheuer N."/>
            <person name="Luecker S."/>
            <person name="Lage O.M."/>
            <person name="Pohl T."/>
            <person name="Merkel B.J."/>
            <person name="Hornburger P."/>
            <person name="Mueller R.-W."/>
            <person name="Bruemmer F."/>
            <person name="Labrenz M."/>
            <person name="Spormann A.M."/>
            <person name="Op den Camp H."/>
            <person name="Overmann J."/>
            <person name="Amann R."/>
            <person name="Jetten M.S.M."/>
            <person name="Mascher T."/>
            <person name="Medema M.H."/>
            <person name="Devos D.P."/>
            <person name="Kaster A.-K."/>
            <person name="Ovreas L."/>
            <person name="Rohde M."/>
            <person name="Galperin M.Y."/>
            <person name="Jogler C."/>
        </authorList>
    </citation>
    <scope>NUCLEOTIDE SEQUENCE [LARGE SCALE GENOMIC DNA]</scope>
    <source>
        <strain evidence="11 12">Mal4</strain>
    </source>
</reference>
<feature type="transmembrane region" description="Helical" evidence="9">
    <location>
        <begin position="6"/>
        <end position="24"/>
    </location>
</feature>
<organism evidence="11 12">
    <name type="scientific">Maioricimonas rarisocia</name>
    <dbReference type="NCBI Taxonomy" id="2528026"/>
    <lineage>
        <taxon>Bacteria</taxon>
        <taxon>Pseudomonadati</taxon>
        <taxon>Planctomycetota</taxon>
        <taxon>Planctomycetia</taxon>
        <taxon>Planctomycetales</taxon>
        <taxon>Planctomycetaceae</taxon>
        <taxon>Maioricimonas</taxon>
    </lineage>
</organism>
<keyword evidence="12" id="KW-1185">Reference proteome</keyword>
<comment type="similarity">
    <text evidence="9">Belongs to the TatA/E family.</text>
</comment>
<comment type="function">
    <text evidence="9">Part of the twin-arginine translocation (Tat) system that transports large folded proteins containing a characteristic twin-arginine motif in their signal peptide across membranes. TatA could form the protein-conducting channel of the Tat system.</text>
</comment>
<dbReference type="EMBL" id="CP036275">
    <property type="protein sequence ID" value="QDU38835.1"/>
    <property type="molecule type" value="Genomic_DNA"/>
</dbReference>
<name>A0A517Z8N8_9PLAN</name>
<keyword evidence="3 9" id="KW-1003">Cell membrane</keyword>
<dbReference type="Proteomes" id="UP000320496">
    <property type="component" value="Chromosome"/>
</dbReference>
<dbReference type="Pfam" id="PF02416">
    <property type="entry name" value="TatA_B_E"/>
    <property type="match status" value="1"/>
</dbReference>
<evidence type="ECO:0000256" key="4">
    <source>
        <dbReference type="ARBA" id="ARBA00022692"/>
    </source>
</evidence>
<dbReference type="RefSeq" id="WP_231746536.1">
    <property type="nucleotide sequence ID" value="NZ_CP036275.1"/>
</dbReference>
<protein>
    <recommendedName>
        <fullName evidence="9">Sec-independent protein translocase protein TatA</fullName>
    </recommendedName>
</protein>
<gene>
    <name evidence="9" type="primary">tatA</name>
    <name evidence="11" type="ORF">Mal4_31650</name>
</gene>